<dbReference type="InterPro" id="IPR029044">
    <property type="entry name" value="Nucleotide-diphossugar_trans"/>
</dbReference>
<organism evidence="4 5">
    <name type="scientific">Anaeromassilibacillus senegalensis</name>
    <dbReference type="NCBI Taxonomy" id="1673717"/>
    <lineage>
        <taxon>Bacteria</taxon>
        <taxon>Bacillati</taxon>
        <taxon>Bacillota</taxon>
        <taxon>Clostridia</taxon>
        <taxon>Eubacteriales</taxon>
        <taxon>Acutalibacteraceae</taxon>
        <taxon>Anaeromassilibacillus</taxon>
    </lineage>
</organism>
<dbReference type="PANTHER" id="PTHR22916:SF51">
    <property type="entry name" value="GLYCOSYLTRANSFERASE EPSH-RELATED"/>
    <property type="match status" value="1"/>
</dbReference>
<dbReference type="InterPro" id="IPR001173">
    <property type="entry name" value="Glyco_trans_2-like"/>
</dbReference>
<name>A0ABS9MJK6_9FIRM</name>
<feature type="domain" description="Glycosyltransferase 2-like" evidence="3">
    <location>
        <begin position="7"/>
        <end position="136"/>
    </location>
</feature>
<proteinExistence type="predicted"/>
<evidence type="ECO:0000256" key="2">
    <source>
        <dbReference type="ARBA" id="ARBA00022679"/>
    </source>
</evidence>
<protein>
    <submittedName>
        <fullName evidence="4">Glycosyltransferase</fullName>
        <ecNumber evidence="4">2.4.-.-</ecNumber>
    </submittedName>
</protein>
<dbReference type="Pfam" id="PF00535">
    <property type="entry name" value="Glycos_transf_2"/>
    <property type="match status" value="1"/>
</dbReference>
<dbReference type="GO" id="GO:0016757">
    <property type="term" value="F:glycosyltransferase activity"/>
    <property type="evidence" value="ECO:0007669"/>
    <property type="project" value="UniProtKB-KW"/>
</dbReference>
<keyword evidence="1 4" id="KW-0328">Glycosyltransferase</keyword>
<keyword evidence="2 4" id="KW-0808">Transferase</keyword>
<reference evidence="4 5" key="1">
    <citation type="submission" date="2022-01" db="EMBL/GenBank/DDBJ databases">
        <title>Collection of gut derived symbiotic bacterial strains cultured from healthy donors.</title>
        <authorList>
            <person name="Lin H."/>
            <person name="Kohout C."/>
            <person name="Waligurski E."/>
            <person name="Pamer E.G."/>
        </authorList>
    </citation>
    <scope>NUCLEOTIDE SEQUENCE [LARGE SCALE GENOMIC DNA]</scope>
    <source>
        <strain evidence="4 5">DFI.7.58</strain>
    </source>
</reference>
<evidence type="ECO:0000256" key="1">
    <source>
        <dbReference type="ARBA" id="ARBA00022676"/>
    </source>
</evidence>
<gene>
    <name evidence="4" type="ORF">L0P57_08605</name>
</gene>
<dbReference type="EC" id="2.4.-.-" evidence="4"/>
<dbReference type="SUPFAM" id="SSF53448">
    <property type="entry name" value="Nucleotide-diphospho-sugar transferases"/>
    <property type="match status" value="1"/>
</dbReference>
<comment type="caution">
    <text evidence="4">The sequence shown here is derived from an EMBL/GenBank/DDBJ whole genome shotgun (WGS) entry which is preliminary data.</text>
</comment>
<keyword evidence="5" id="KW-1185">Reference proteome</keyword>
<dbReference type="EMBL" id="JAKNHQ010000010">
    <property type="protein sequence ID" value="MCG4610993.1"/>
    <property type="molecule type" value="Genomic_DNA"/>
</dbReference>
<dbReference type="Gene3D" id="3.90.550.10">
    <property type="entry name" value="Spore Coat Polysaccharide Biosynthesis Protein SpsA, Chain A"/>
    <property type="match status" value="1"/>
</dbReference>
<evidence type="ECO:0000259" key="3">
    <source>
        <dbReference type="Pfam" id="PF00535"/>
    </source>
</evidence>
<accession>A0ABS9MJK6</accession>
<evidence type="ECO:0000313" key="4">
    <source>
        <dbReference type="EMBL" id="MCG4610993.1"/>
    </source>
</evidence>
<sequence length="320" mass="36459">MQAINLSIILPVRNVEQEISGILRSVVRQTNGIEAEFILVDMGSEDGTPLECVQLIKNEKLHGFVIQNGDSDVAAALNTGIQKASGTYVSFIFARRLYMDFLKGYLETAERTDADFVFGSFSEEDVRLAERRSLSKAVQQQSGVQYMKEVIRGNLQIDLSAVLLKRSFLRECGLHFTEGCRYGYAQEFLYRCLLNAQNIVQSPTLLKRDTVFELKRGKEKPVGKEIFQAVEAIQRVELLLQTSFKQETELQALFSQELLPRTVMNSVDVMLREGSGYNAVRGVLRVLGYDSLLKTGRRTEKNLKRRIRVWNLIPWMYQAK</sequence>
<dbReference type="Proteomes" id="UP001298681">
    <property type="component" value="Unassembled WGS sequence"/>
</dbReference>
<dbReference type="PANTHER" id="PTHR22916">
    <property type="entry name" value="GLYCOSYLTRANSFERASE"/>
    <property type="match status" value="1"/>
</dbReference>
<dbReference type="RefSeq" id="WP_191448672.1">
    <property type="nucleotide sequence ID" value="NZ_JAKNHQ010000010.1"/>
</dbReference>
<evidence type="ECO:0000313" key="5">
    <source>
        <dbReference type="Proteomes" id="UP001298681"/>
    </source>
</evidence>